<feature type="signal peptide" evidence="2">
    <location>
        <begin position="1"/>
        <end position="17"/>
    </location>
</feature>
<dbReference type="EMBL" id="LWDX02033667">
    <property type="protein sequence ID" value="OEL26923.1"/>
    <property type="molecule type" value="Genomic_DNA"/>
</dbReference>
<keyword evidence="4" id="KW-1185">Reference proteome</keyword>
<name>A0A1E5VP80_9POAL</name>
<feature type="chain" id="PRO_5009188390" evidence="2">
    <location>
        <begin position="18"/>
        <end position="102"/>
    </location>
</feature>
<evidence type="ECO:0000256" key="2">
    <source>
        <dbReference type="SAM" id="SignalP"/>
    </source>
</evidence>
<dbReference type="Proteomes" id="UP000095767">
    <property type="component" value="Unassembled WGS sequence"/>
</dbReference>
<comment type="caution">
    <text evidence="3">The sequence shown here is derived from an EMBL/GenBank/DDBJ whole genome shotgun (WGS) entry which is preliminary data.</text>
</comment>
<feature type="non-terminal residue" evidence="3">
    <location>
        <position position="1"/>
    </location>
</feature>
<evidence type="ECO:0000313" key="4">
    <source>
        <dbReference type="Proteomes" id="UP000095767"/>
    </source>
</evidence>
<evidence type="ECO:0000313" key="3">
    <source>
        <dbReference type="EMBL" id="OEL26923.1"/>
    </source>
</evidence>
<evidence type="ECO:0000256" key="1">
    <source>
        <dbReference type="SAM" id="MobiDB-lite"/>
    </source>
</evidence>
<feature type="compositionally biased region" description="Pro residues" evidence="1">
    <location>
        <begin position="19"/>
        <end position="42"/>
    </location>
</feature>
<gene>
    <name evidence="3" type="ORF">BAE44_0012056</name>
</gene>
<dbReference type="OrthoDB" id="10585719at2759"/>
<accession>A0A1E5VP80</accession>
<dbReference type="AlphaFoldDB" id="A0A1E5VP80"/>
<organism evidence="3 4">
    <name type="scientific">Dichanthelium oligosanthes</name>
    <dbReference type="NCBI Taxonomy" id="888268"/>
    <lineage>
        <taxon>Eukaryota</taxon>
        <taxon>Viridiplantae</taxon>
        <taxon>Streptophyta</taxon>
        <taxon>Embryophyta</taxon>
        <taxon>Tracheophyta</taxon>
        <taxon>Spermatophyta</taxon>
        <taxon>Magnoliopsida</taxon>
        <taxon>Liliopsida</taxon>
        <taxon>Poales</taxon>
        <taxon>Poaceae</taxon>
        <taxon>PACMAD clade</taxon>
        <taxon>Panicoideae</taxon>
        <taxon>Panicodae</taxon>
        <taxon>Paniceae</taxon>
        <taxon>Dichantheliinae</taxon>
        <taxon>Dichanthelium</taxon>
    </lineage>
</organism>
<feature type="region of interest" description="Disordered" evidence="1">
    <location>
        <begin position="14"/>
        <end position="43"/>
    </location>
</feature>
<reference evidence="3 4" key="1">
    <citation type="submission" date="2016-09" db="EMBL/GenBank/DDBJ databases">
        <title>The draft genome of Dichanthelium oligosanthes: A C3 panicoid grass species.</title>
        <authorList>
            <person name="Studer A.J."/>
            <person name="Schnable J.C."/>
            <person name="Brutnell T.P."/>
        </authorList>
    </citation>
    <scope>NUCLEOTIDE SEQUENCE [LARGE SCALE GENOMIC DNA]</scope>
    <source>
        <strain evidence="4">cv. Kellogg 1175</strain>
        <tissue evidence="3">Leaf</tissue>
    </source>
</reference>
<keyword evidence="2" id="KW-0732">Signal</keyword>
<protein>
    <submittedName>
        <fullName evidence="3">Uncharacterized protein</fullName>
    </submittedName>
</protein>
<sequence>LFLAIALMLAASKQAEARPPTPAPTPTYTPTTPAPTPAPVPAPSQALCPPGFGNILEYLEAVPQYAARGSLLSLNLFLPAVTNLASSSRNTRAFAMLTPSSA</sequence>
<proteinExistence type="predicted"/>